<reference evidence="1" key="1">
    <citation type="journal article" date="2023" name="Plant J.">
        <title>Genome sequences and population genomics provide insights into the demographic history, inbreeding, and mutation load of two 'living fossil' tree species of Dipteronia.</title>
        <authorList>
            <person name="Feng Y."/>
            <person name="Comes H.P."/>
            <person name="Chen J."/>
            <person name="Zhu S."/>
            <person name="Lu R."/>
            <person name="Zhang X."/>
            <person name="Li P."/>
            <person name="Qiu J."/>
            <person name="Olsen K.M."/>
            <person name="Qiu Y."/>
        </authorList>
    </citation>
    <scope>NUCLEOTIDE SEQUENCE</scope>
    <source>
        <strain evidence="1">KIB01</strain>
    </source>
</reference>
<accession>A0AAD9XHF2</accession>
<evidence type="ECO:0000313" key="1">
    <source>
        <dbReference type="EMBL" id="KAK2659388.1"/>
    </source>
</evidence>
<comment type="caution">
    <text evidence="1">The sequence shown here is derived from an EMBL/GenBank/DDBJ whole genome shotgun (WGS) entry which is preliminary data.</text>
</comment>
<dbReference type="PANTHER" id="PTHR36617">
    <property type="entry name" value="PROTEIN, PUTATIVE-RELATED"/>
    <property type="match status" value="1"/>
</dbReference>
<dbReference type="AlphaFoldDB" id="A0AAD9XHF2"/>
<gene>
    <name evidence="1" type="ORF">Ddye_005921</name>
</gene>
<organism evidence="1 2">
    <name type="scientific">Dipteronia dyeriana</name>
    <dbReference type="NCBI Taxonomy" id="168575"/>
    <lineage>
        <taxon>Eukaryota</taxon>
        <taxon>Viridiplantae</taxon>
        <taxon>Streptophyta</taxon>
        <taxon>Embryophyta</taxon>
        <taxon>Tracheophyta</taxon>
        <taxon>Spermatophyta</taxon>
        <taxon>Magnoliopsida</taxon>
        <taxon>eudicotyledons</taxon>
        <taxon>Gunneridae</taxon>
        <taxon>Pentapetalae</taxon>
        <taxon>rosids</taxon>
        <taxon>malvids</taxon>
        <taxon>Sapindales</taxon>
        <taxon>Sapindaceae</taxon>
        <taxon>Hippocastanoideae</taxon>
        <taxon>Acereae</taxon>
        <taxon>Dipteronia</taxon>
    </lineage>
</organism>
<evidence type="ECO:0000313" key="2">
    <source>
        <dbReference type="Proteomes" id="UP001280121"/>
    </source>
</evidence>
<dbReference type="Proteomes" id="UP001280121">
    <property type="component" value="Unassembled WGS sequence"/>
</dbReference>
<proteinExistence type="predicted"/>
<sequence>MKAVRSLFLEGHRACKLIKEGFRVVVGNGERAKLWEDIKWENIPLERAFPRLFALSSNKEGFVKDYGRREGSRWIWNVVLRRPVFDWEID</sequence>
<name>A0AAD9XHF2_9ROSI</name>
<dbReference type="EMBL" id="JANJYI010000002">
    <property type="protein sequence ID" value="KAK2659388.1"/>
    <property type="molecule type" value="Genomic_DNA"/>
</dbReference>
<keyword evidence="2" id="KW-1185">Reference proteome</keyword>
<dbReference type="PANTHER" id="PTHR36617:SF5">
    <property type="entry name" value="OS05G0421675 PROTEIN"/>
    <property type="match status" value="1"/>
</dbReference>
<protein>
    <submittedName>
        <fullName evidence="1">Uncharacterized protein</fullName>
    </submittedName>
</protein>